<feature type="transmembrane region" description="Helical" evidence="7">
    <location>
        <begin position="12"/>
        <end position="31"/>
    </location>
</feature>
<dbReference type="Proteomes" id="UP000265692">
    <property type="component" value="Unassembled WGS sequence"/>
</dbReference>
<dbReference type="InterPro" id="IPR003660">
    <property type="entry name" value="HAMP_dom"/>
</dbReference>
<dbReference type="PROSITE" id="PS50885">
    <property type="entry name" value="HAMP"/>
    <property type="match status" value="1"/>
</dbReference>
<dbReference type="GO" id="GO:0005886">
    <property type="term" value="C:plasma membrane"/>
    <property type="evidence" value="ECO:0007669"/>
    <property type="project" value="UniProtKB-SubCell"/>
</dbReference>
<evidence type="ECO:0000256" key="2">
    <source>
        <dbReference type="ARBA" id="ARBA00022475"/>
    </source>
</evidence>
<evidence type="ECO:0000313" key="11">
    <source>
        <dbReference type="Proteomes" id="UP000265692"/>
    </source>
</evidence>
<sequence>MKKQFNFKSIKTKILFGFSLVILLVVLFGIYNYSSIKKSNEEAKNIVERELPMLIANEQMSRTLANRIATARGYVLYGGDFKERFDAYTEEGKGHEAIVREIGASEEFDQLIQRTVEWRKYVSEEVFEEYDRGNKELARQKLAERNQDVREIMTGYEELASKSRDIINEKQGQIVANGQKTIQVVMIVTILVMLVSIAAALITSNIIAKPIIQVMERMKLMASGDLSNEPLAVNSQDEVGHLILATNEMSNNIRELLNEINVASGSITNQSKDLTESANEVNAGSQQIATTMQELAAGTETEAKTASDLASIMGAFSTSVLEANSNGESIQKASNEVFEMTIEGSQLMESSNKQMAKIDQIVQDAVQKVKGLDVKSQEISKLVSVIQEIAAQTNLLALNAAIEAARAGEHGRGFAVVADEVRKLAEQVSTSVADITGIVAGIQSESSVVAESLQDGYNEVKQGTTQINTTQETFAAISSAVTNMVNNIKMVSENLSTIASNTEKMNASVSEIAAISEESAAGVEQTSASSQQISSSMEEVASSSEDLARLAENLNELVRRFKL</sequence>
<evidence type="ECO:0000256" key="5">
    <source>
        <dbReference type="ARBA" id="ARBA00029447"/>
    </source>
</evidence>
<dbReference type="InterPro" id="IPR004089">
    <property type="entry name" value="MCPsignal_dom"/>
</dbReference>
<evidence type="ECO:0000256" key="1">
    <source>
        <dbReference type="ARBA" id="ARBA00004236"/>
    </source>
</evidence>
<dbReference type="OrthoDB" id="2168386at2"/>
<reference evidence="10 11" key="1">
    <citation type="submission" date="2018-08" db="EMBL/GenBank/DDBJ databases">
        <title>Lysinibacillus sp. YLB-03 draft genome sequence.</title>
        <authorList>
            <person name="Yu L."/>
        </authorList>
    </citation>
    <scope>NUCLEOTIDE SEQUENCE [LARGE SCALE GENOMIC DNA]</scope>
    <source>
        <strain evidence="10 11">YLB-03</strain>
    </source>
</reference>
<comment type="subcellular location">
    <subcellularLocation>
        <location evidence="1">Cell membrane</location>
    </subcellularLocation>
</comment>
<dbReference type="RefSeq" id="WP_118876238.1">
    <property type="nucleotide sequence ID" value="NZ_QWEI01000004.1"/>
</dbReference>
<dbReference type="EMBL" id="QWEI01000004">
    <property type="protein sequence ID" value="RHW36714.1"/>
    <property type="molecule type" value="Genomic_DNA"/>
</dbReference>
<dbReference type="SUPFAM" id="SSF58104">
    <property type="entry name" value="Methyl-accepting chemotaxis protein (MCP) signaling domain"/>
    <property type="match status" value="1"/>
</dbReference>
<keyword evidence="2" id="KW-1003">Cell membrane</keyword>
<dbReference type="CDD" id="cd06225">
    <property type="entry name" value="HAMP"/>
    <property type="match status" value="1"/>
</dbReference>
<dbReference type="Pfam" id="PF00015">
    <property type="entry name" value="MCPsignal"/>
    <property type="match status" value="1"/>
</dbReference>
<accession>A0A396SDR0</accession>
<dbReference type="AlphaFoldDB" id="A0A396SDR0"/>
<dbReference type="SMART" id="SM00304">
    <property type="entry name" value="HAMP"/>
    <property type="match status" value="1"/>
</dbReference>
<organism evidence="10 11">
    <name type="scientific">Ureibacillus yapensis</name>
    <dbReference type="NCBI Taxonomy" id="2304605"/>
    <lineage>
        <taxon>Bacteria</taxon>
        <taxon>Bacillati</taxon>
        <taxon>Bacillota</taxon>
        <taxon>Bacilli</taxon>
        <taxon>Bacillales</taxon>
        <taxon>Caryophanaceae</taxon>
        <taxon>Ureibacillus</taxon>
    </lineage>
</organism>
<comment type="caution">
    <text evidence="10">The sequence shown here is derived from an EMBL/GenBank/DDBJ whole genome shotgun (WGS) entry which is preliminary data.</text>
</comment>
<keyword evidence="7" id="KW-0812">Transmembrane</keyword>
<comment type="similarity">
    <text evidence="5">Belongs to the methyl-accepting chemotaxis (MCP) protein family.</text>
</comment>
<gene>
    <name evidence="10" type="ORF">D1B33_09965</name>
</gene>
<evidence type="ECO:0000313" key="10">
    <source>
        <dbReference type="EMBL" id="RHW36714.1"/>
    </source>
</evidence>
<dbReference type="PANTHER" id="PTHR32089">
    <property type="entry name" value="METHYL-ACCEPTING CHEMOTAXIS PROTEIN MCPB"/>
    <property type="match status" value="1"/>
</dbReference>
<proteinExistence type="inferred from homology"/>
<evidence type="ECO:0000256" key="4">
    <source>
        <dbReference type="ARBA" id="ARBA00023224"/>
    </source>
</evidence>
<evidence type="ECO:0000256" key="3">
    <source>
        <dbReference type="ARBA" id="ARBA00023136"/>
    </source>
</evidence>
<evidence type="ECO:0000256" key="6">
    <source>
        <dbReference type="PROSITE-ProRule" id="PRU00284"/>
    </source>
</evidence>
<keyword evidence="4 6" id="KW-0807">Transducer</keyword>
<dbReference type="Pfam" id="PF00672">
    <property type="entry name" value="HAMP"/>
    <property type="match status" value="1"/>
</dbReference>
<evidence type="ECO:0000259" key="8">
    <source>
        <dbReference type="PROSITE" id="PS50111"/>
    </source>
</evidence>
<feature type="domain" description="HAMP" evidence="9">
    <location>
        <begin position="205"/>
        <end position="258"/>
    </location>
</feature>
<dbReference type="PANTHER" id="PTHR32089:SF114">
    <property type="entry name" value="METHYL-ACCEPTING CHEMOTAXIS PROTEIN MCPB"/>
    <property type="match status" value="1"/>
</dbReference>
<protein>
    <submittedName>
        <fullName evidence="10">Methyl-accepting chemotaxis protein</fullName>
    </submittedName>
</protein>
<dbReference type="Gene3D" id="1.10.287.950">
    <property type="entry name" value="Methyl-accepting chemotaxis protein"/>
    <property type="match status" value="1"/>
</dbReference>
<keyword evidence="11" id="KW-1185">Reference proteome</keyword>
<evidence type="ECO:0000256" key="7">
    <source>
        <dbReference type="SAM" id="Phobius"/>
    </source>
</evidence>
<evidence type="ECO:0000259" key="9">
    <source>
        <dbReference type="PROSITE" id="PS50885"/>
    </source>
</evidence>
<feature type="transmembrane region" description="Helical" evidence="7">
    <location>
        <begin position="184"/>
        <end position="208"/>
    </location>
</feature>
<dbReference type="GO" id="GO:0007165">
    <property type="term" value="P:signal transduction"/>
    <property type="evidence" value="ECO:0007669"/>
    <property type="project" value="UniProtKB-KW"/>
</dbReference>
<feature type="domain" description="Methyl-accepting transducer" evidence="8">
    <location>
        <begin position="277"/>
        <end position="534"/>
    </location>
</feature>
<keyword evidence="3 7" id="KW-0472">Membrane</keyword>
<name>A0A396SDR0_9BACL</name>
<dbReference type="SMART" id="SM00283">
    <property type="entry name" value="MA"/>
    <property type="match status" value="1"/>
</dbReference>
<dbReference type="PROSITE" id="PS50111">
    <property type="entry name" value="CHEMOTAXIS_TRANSDUC_2"/>
    <property type="match status" value="1"/>
</dbReference>
<keyword evidence="7" id="KW-1133">Transmembrane helix</keyword>